<gene>
    <name evidence="2" type="ORF">NX720_04770</name>
</gene>
<dbReference type="InterPro" id="IPR036322">
    <property type="entry name" value="WD40_repeat_dom_sf"/>
</dbReference>
<name>A0ABY6GWU2_9GAMM</name>
<reference evidence="2" key="1">
    <citation type="submission" date="2022-10" db="EMBL/GenBank/DDBJ databases">
        <title>Completed Genome Sequence of two octocoral isolated bacterium, Endozoicomonas euniceicola EF212T and Endozoicomonas gorgoniicola PS125T.</title>
        <authorList>
            <person name="Chiou Y.-J."/>
            <person name="Chen Y.-H."/>
        </authorList>
    </citation>
    <scope>NUCLEOTIDE SEQUENCE</scope>
    <source>
        <strain evidence="2">EF212</strain>
    </source>
</reference>
<keyword evidence="3" id="KW-1185">Reference proteome</keyword>
<evidence type="ECO:0000313" key="3">
    <source>
        <dbReference type="Proteomes" id="UP001163255"/>
    </source>
</evidence>
<evidence type="ECO:0000313" key="2">
    <source>
        <dbReference type="EMBL" id="UYM17240.1"/>
    </source>
</evidence>
<dbReference type="Proteomes" id="UP001163255">
    <property type="component" value="Chromosome"/>
</dbReference>
<sequence>MKPSEVSPEAALLSATFMYSLSVLFHEQPLSEAQKDPEALFGQSFYSKTVPVDTEGKDASGKQSKQEENSKKSPTGQQASDHRSSHVSGRHRSNGDGEQPASCPHACGQKTCPACGNKPCECVHCRGAESVTTLRQGKEHLPDGLDRRSYWERYGHIFCNRPAEFKCDTQEDCSRVCNFHPDQRPFSVIGAQSLGPDHEFLTLSYHGIINTWHLQDGQWELQSEYIPEDSVILFQNALIVVIDNQVIVFGDDTLVIFERDEIGRLTGHHILAEYLTTAGVLSDQRIVTYSPRGRGLEIWRHSGGQWVATPLTDDVNPVDQIHVLSDGTFLTVSTTESSVSESSESEDTDSDDSGLDEPDVSESDSEDIIRRENVHLQLWEERNGQWTSREYLTANDVRQSFFQVLPDNRLLAVIVPADQDGHAQFWNDHTNVWEPLTGLPLGQWSIISLLSEGRICAQSSDSRVIRLLSNEEERWEASDLELPAGFSLVQDRSLTAWQNIIGLNEDQLVATMISDQADSREAIILWTRGDSHWNHVILGYSDFPVRGMASFFEGELITWDEKGLINVWTLK</sequence>
<proteinExistence type="predicted"/>
<feature type="compositionally biased region" description="Basic and acidic residues" evidence="1">
    <location>
        <begin position="54"/>
        <end position="71"/>
    </location>
</feature>
<evidence type="ECO:0000256" key="1">
    <source>
        <dbReference type="SAM" id="MobiDB-lite"/>
    </source>
</evidence>
<evidence type="ECO:0008006" key="4">
    <source>
        <dbReference type="Google" id="ProtNLM"/>
    </source>
</evidence>
<feature type="region of interest" description="Disordered" evidence="1">
    <location>
        <begin position="334"/>
        <end position="367"/>
    </location>
</feature>
<organism evidence="2 3">
    <name type="scientific">Endozoicomonas euniceicola</name>
    <dbReference type="NCBI Taxonomy" id="1234143"/>
    <lineage>
        <taxon>Bacteria</taxon>
        <taxon>Pseudomonadati</taxon>
        <taxon>Pseudomonadota</taxon>
        <taxon>Gammaproteobacteria</taxon>
        <taxon>Oceanospirillales</taxon>
        <taxon>Endozoicomonadaceae</taxon>
        <taxon>Endozoicomonas</taxon>
    </lineage>
</organism>
<dbReference type="SUPFAM" id="SSF50978">
    <property type="entry name" value="WD40 repeat-like"/>
    <property type="match status" value="1"/>
</dbReference>
<feature type="compositionally biased region" description="Acidic residues" evidence="1">
    <location>
        <begin position="343"/>
        <end position="366"/>
    </location>
</feature>
<accession>A0ABY6GWU2</accession>
<dbReference type="RefSeq" id="WP_262599750.1">
    <property type="nucleotide sequence ID" value="NZ_CP103300.1"/>
</dbReference>
<protein>
    <recommendedName>
        <fullName evidence="4">WD40 repeat domain-containing protein</fullName>
    </recommendedName>
</protein>
<feature type="region of interest" description="Disordered" evidence="1">
    <location>
        <begin position="47"/>
        <end position="100"/>
    </location>
</feature>
<dbReference type="EMBL" id="CP103300">
    <property type="protein sequence ID" value="UYM17240.1"/>
    <property type="molecule type" value="Genomic_DNA"/>
</dbReference>